<organism evidence="2 3">
    <name type="scientific">Mycena albidolilacea</name>
    <dbReference type="NCBI Taxonomy" id="1033008"/>
    <lineage>
        <taxon>Eukaryota</taxon>
        <taxon>Fungi</taxon>
        <taxon>Dikarya</taxon>
        <taxon>Basidiomycota</taxon>
        <taxon>Agaricomycotina</taxon>
        <taxon>Agaricomycetes</taxon>
        <taxon>Agaricomycetidae</taxon>
        <taxon>Agaricales</taxon>
        <taxon>Marasmiineae</taxon>
        <taxon>Mycenaceae</taxon>
        <taxon>Mycena</taxon>
    </lineage>
</organism>
<comment type="caution">
    <text evidence="2">The sequence shown here is derived from an EMBL/GenBank/DDBJ whole genome shotgun (WGS) entry which is preliminary data.</text>
</comment>
<feature type="compositionally biased region" description="Acidic residues" evidence="1">
    <location>
        <begin position="1"/>
        <end position="10"/>
    </location>
</feature>
<dbReference type="EMBL" id="JARIHO010000054">
    <property type="protein sequence ID" value="KAJ7319444.1"/>
    <property type="molecule type" value="Genomic_DNA"/>
</dbReference>
<proteinExistence type="predicted"/>
<evidence type="ECO:0000313" key="2">
    <source>
        <dbReference type="EMBL" id="KAJ7319444.1"/>
    </source>
</evidence>
<sequence>MCAHADEEEFQDAKQNLAEAQAQLKLAQAEQKSNSSGRMRVSRPRKRKRASNSEQPKSGFPKLSADSLLNLGRSSESTNPSQTAAFVEDDTSATLAQPPRKRLKLDPLKGWGVQRDGIAISAADYAKNYWDEFKEDYPEAGNRAIQCQNRTWDLDFNQASSRSRRDDLQLSPSFPLIVKYNEQHIRHWPSLDRRLPLNPYFQAVAIGIHRPHLQPHAS</sequence>
<feature type="region of interest" description="Disordered" evidence="1">
    <location>
        <begin position="1"/>
        <end position="101"/>
    </location>
</feature>
<name>A0AAD7EFU4_9AGAR</name>
<dbReference type="Proteomes" id="UP001218218">
    <property type="component" value="Unassembled WGS sequence"/>
</dbReference>
<feature type="compositionally biased region" description="Polar residues" evidence="1">
    <location>
        <begin position="72"/>
        <end position="84"/>
    </location>
</feature>
<reference evidence="2" key="1">
    <citation type="submission" date="2023-03" db="EMBL/GenBank/DDBJ databases">
        <title>Massive genome expansion in bonnet fungi (Mycena s.s.) driven by repeated elements and novel gene families across ecological guilds.</title>
        <authorList>
            <consortium name="Lawrence Berkeley National Laboratory"/>
            <person name="Harder C.B."/>
            <person name="Miyauchi S."/>
            <person name="Viragh M."/>
            <person name="Kuo A."/>
            <person name="Thoen E."/>
            <person name="Andreopoulos B."/>
            <person name="Lu D."/>
            <person name="Skrede I."/>
            <person name="Drula E."/>
            <person name="Henrissat B."/>
            <person name="Morin E."/>
            <person name="Kohler A."/>
            <person name="Barry K."/>
            <person name="LaButti K."/>
            <person name="Morin E."/>
            <person name="Salamov A."/>
            <person name="Lipzen A."/>
            <person name="Mereny Z."/>
            <person name="Hegedus B."/>
            <person name="Baldrian P."/>
            <person name="Stursova M."/>
            <person name="Weitz H."/>
            <person name="Taylor A."/>
            <person name="Grigoriev I.V."/>
            <person name="Nagy L.G."/>
            <person name="Martin F."/>
            <person name="Kauserud H."/>
        </authorList>
    </citation>
    <scope>NUCLEOTIDE SEQUENCE</scope>
    <source>
        <strain evidence="2">CBHHK002</strain>
    </source>
</reference>
<feature type="compositionally biased region" description="Low complexity" evidence="1">
    <location>
        <begin position="13"/>
        <end position="32"/>
    </location>
</feature>
<dbReference type="AlphaFoldDB" id="A0AAD7EFU4"/>
<protein>
    <submittedName>
        <fullName evidence="2">Uncharacterized protein</fullName>
    </submittedName>
</protein>
<feature type="compositionally biased region" description="Basic residues" evidence="1">
    <location>
        <begin position="40"/>
        <end position="50"/>
    </location>
</feature>
<evidence type="ECO:0000256" key="1">
    <source>
        <dbReference type="SAM" id="MobiDB-lite"/>
    </source>
</evidence>
<evidence type="ECO:0000313" key="3">
    <source>
        <dbReference type="Proteomes" id="UP001218218"/>
    </source>
</evidence>
<accession>A0AAD7EFU4</accession>
<keyword evidence="3" id="KW-1185">Reference proteome</keyword>
<gene>
    <name evidence="2" type="ORF">DFH08DRAFT_819375</name>
</gene>